<keyword evidence="5" id="KW-1185">Reference proteome</keyword>
<dbReference type="Pfam" id="PF01990">
    <property type="entry name" value="ATP-synt_F"/>
    <property type="match status" value="1"/>
</dbReference>
<dbReference type="AlphaFoldDB" id="A0A031LPR6"/>
<dbReference type="OrthoDB" id="24971at2157"/>
<organism evidence="4 5">
    <name type="scientific">Candidatus Acidianus copahuensis</name>
    <dbReference type="NCBI Taxonomy" id="1160895"/>
    <lineage>
        <taxon>Archaea</taxon>
        <taxon>Thermoproteota</taxon>
        <taxon>Thermoprotei</taxon>
        <taxon>Sulfolobales</taxon>
        <taxon>Sulfolobaceae</taxon>
        <taxon>Acidianus</taxon>
    </lineage>
</organism>
<evidence type="ECO:0000313" key="4">
    <source>
        <dbReference type="EMBL" id="EZQ06996.1"/>
    </source>
</evidence>
<reference evidence="4 5" key="1">
    <citation type="submission" date="2014-03" db="EMBL/GenBank/DDBJ databases">
        <title>Draft genome sequence of the novel thermoacidophilic archaea Acidianus copahuensis ALE1 strain, isolated from Copahue volcanic area in Neuquen Argentina.</title>
        <authorList>
            <person name="Urbieta M.S."/>
            <person name="Rascovan N."/>
            <person name="Castro C."/>
            <person name="Revale S."/>
            <person name="Giaveno M.A."/>
            <person name="Vazquez M.P."/>
            <person name="Donati E.R."/>
        </authorList>
    </citation>
    <scope>NUCLEOTIDE SEQUENCE [LARGE SCALE GENOMIC DNA]</scope>
    <source>
        <strain evidence="4 5">ALE1</strain>
    </source>
</reference>
<dbReference type="GO" id="GO:0046961">
    <property type="term" value="F:proton-transporting ATPase activity, rotational mechanism"/>
    <property type="evidence" value="ECO:0007669"/>
    <property type="project" value="InterPro"/>
</dbReference>
<protein>
    <submittedName>
        <fullName evidence="4">ATP synthase subunit F</fullName>
    </submittedName>
</protein>
<keyword evidence="2" id="KW-0813">Transport</keyword>
<dbReference type="InterPro" id="IPR036906">
    <property type="entry name" value="ATPase_V1_fsu_sf"/>
</dbReference>
<evidence type="ECO:0000256" key="3">
    <source>
        <dbReference type="ARBA" id="ARBA00023065"/>
    </source>
</evidence>
<proteinExistence type="inferred from homology"/>
<name>A0A031LPR6_9CREN</name>
<sequence length="100" mass="11094">MGKIVLVGDKYTVSLFEIMGAEGIILEDPYQLENSLISLKKREDVDLVLVTKDIYDPVREKVDPVISGQTKPLITVIPSPYSESAPMDVRKMVLRALGFG</sequence>
<dbReference type="EMBL" id="JFZT01000039">
    <property type="protein sequence ID" value="EZQ06996.1"/>
    <property type="molecule type" value="Genomic_DNA"/>
</dbReference>
<gene>
    <name evidence="4" type="ORF">CM19_06460</name>
</gene>
<accession>A0A031LPR6</accession>
<dbReference type="SUPFAM" id="SSF159468">
    <property type="entry name" value="AtpF-like"/>
    <property type="match status" value="1"/>
</dbReference>
<dbReference type="RefSeq" id="WP_048099516.1">
    <property type="nucleotide sequence ID" value="NZ_JFZT01000039.1"/>
</dbReference>
<dbReference type="Gene3D" id="3.40.50.10580">
    <property type="entry name" value="ATPase, V1 complex, subunit F"/>
    <property type="match status" value="1"/>
</dbReference>
<keyword evidence="3" id="KW-0406">Ion transport</keyword>
<dbReference type="Proteomes" id="UP000024332">
    <property type="component" value="Unassembled WGS sequence"/>
</dbReference>
<evidence type="ECO:0000256" key="1">
    <source>
        <dbReference type="ARBA" id="ARBA00010148"/>
    </source>
</evidence>
<evidence type="ECO:0000256" key="2">
    <source>
        <dbReference type="ARBA" id="ARBA00022448"/>
    </source>
</evidence>
<dbReference type="STRING" id="1160895.CM19_06460"/>
<comment type="caution">
    <text evidence="4">The sequence shown here is derived from an EMBL/GenBank/DDBJ whole genome shotgun (WGS) entry which is preliminary data.</text>
</comment>
<comment type="similarity">
    <text evidence="1">Belongs to the V-ATPase F subunit family.</text>
</comment>
<dbReference type="InterPro" id="IPR008218">
    <property type="entry name" value="ATPase_V1-cplx_f_g_su"/>
</dbReference>
<evidence type="ECO:0000313" key="5">
    <source>
        <dbReference type="Proteomes" id="UP000024332"/>
    </source>
</evidence>